<sequence>MMNSNENNIKTKTIKLKCAIGLPAKNSNFTFHKLYAKQTPVLPKDEKNNNRKRGLDDATNDVDNLFACFAYKPKENKPLDNYTNDNDAATTYQNTKPIVITSPYFPTKESLDNKQQPSYADLKQEFQNKAAPLLKVETSAVYDNTVKEEAAATSFVVGDSAVKVRKTSPYFSNTTTPALPKQEEAAAASFVAGDCAVKVRKTSPYFSNTTAPALPKQEEAAAASLVAGDCAMKVRKTSPYFSNTTAPIQEEAAATSSVAGDSAVKVRKTSPYFSSTTIPEQEEATATSFVAGDSAVKVSPYFPVETFLKQEDEEGFVGDKKIKVEAKAKAKKLSPYFSPETVVKQKDGACVGDRKTKRKKVKVSPYFQNGNAGNAIAKPIAAVKKKPQAKDKVTFTAAQKRDEAYKKRTPDNTWVPPESIHHLIQENHFHDPWRIVVICILLNKTQGKQVKEVIFEFFNLVPDAATALVVPADEIIKLITPLGLQNTKTDRIQNFSAGYLYDDWTHITQLHGVGKYAADAYAIFVTGQWKRVIPKDHMLNKYWDFLHQIMD</sequence>
<accession>A0A2U1QJ98</accession>
<reference evidence="3 4" key="1">
    <citation type="journal article" date="2018" name="Mol. Plant">
        <title>The genome of Artemisia annua provides insight into the evolution of Asteraceae family and artemisinin biosynthesis.</title>
        <authorList>
            <person name="Shen Q."/>
            <person name="Zhang L."/>
            <person name="Liao Z."/>
            <person name="Wang S."/>
            <person name="Yan T."/>
            <person name="Shi P."/>
            <person name="Liu M."/>
            <person name="Fu X."/>
            <person name="Pan Q."/>
            <person name="Wang Y."/>
            <person name="Lv Z."/>
            <person name="Lu X."/>
            <person name="Zhang F."/>
            <person name="Jiang W."/>
            <person name="Ma Y."/>
            <person name="Chen M."/>
            <person name="Hao X."/>
            <person name="Li L."/>
            <person name="Tang Y."/>
            <person name="Lv G."/>
            <person name="Zhou Y."/>
            <person name="Sun X."/>
            <person name="Brodelius P.E."/>
            <person name="Rose J.K.C."/>
            <person name="Tang K."/>
        </authorList>
    </citation>
    <scope>NUCLEOTIDE SEQUENCE [LARGE SCALE GENOMIC DNA]</scope>
    <source>
        <strain evidence="4">cv. Huhao1</strain>
        <tissue evidence="3">Leaf</tissue>
    </source>
</reference>
<dbReference type="GO" id="GO:0003824">
    <property type="term" value="F:catalytic activity"/>
    <property type="evidence" value="ECO:0007669"/>
    <property type="project" value="InterPro"/>
</dbReference>
<dbReference type="GO" id="GO:0003677">
    <property type="term" value="F:DNA binding"/>
    <property type="evidence" value="ECO:0007669"/>
    <property type="project" value="InterPro"/>
</dbReference>
<dbReference type="GO" id="GO:0005634">
    <property type="term" value="C:nucleus"/>
    <property type="evidence" value="ECO:0007669"/>
    <property type="project" value="UniProtKB-SubCell"/>
</dbReference>
<keyword evidence="4" id="KW-1185">Reference proteome</keyword>
<protein>
    <submittedName>
        <fullName evidence="3">DNA glycosylase</fullName>
    </submittedName>
</protein>
<name>A0A2U1QJ98_ARTAN</name>
<comment type="subcellular location">
    <subcellularLocation>
        <location evidence="1">Nucleus</location>
    </subcellularLocation>
</comment>
<evidence type="ECO:0000313" key="4">
    <source>
        <dbReference type="Proteomes" id="UP000245207"/>
    </source>
</evidence>
<evidence type="ECO:0000256" key="1">
    <source>
        <dbReference type="ARBA" id="ARBA00004123"/>
    </source>
</evidence>
<gene>
    <name evidence="3" type="ORF">CTI12_AA023210</name>
</gene>
<dbReference type="Gene3D" id="1.10.340.30">
    <property type="entry name" value="Hypothetical protein, domain 2"/>
    <property type="match status" value="1"/>
</dbReference>
<evidence type="ECO:0000256" key="2">
    <source>
        <dbReference type="ARBA" id="ARBA00023242"/>
    </source>
</evidence>
<dbReference type="GO" id="GO:0006281">
    <property type="term" value="P:DNA repair"/>
    <property type="evidence" value="ECO:0007669"/>
    <property type="project" value="InterPro"/>
</dbReference>
<dbReference type="SUPFAM" id="SSF48150">
    <property type="entry name" value="DNA-glycosylase"/>
    <property type="match status" value="1"/>
</dbReference>
<keyword evidence="2" id="KW-0539">Nucleus</keyword>
<comment type="caution">
    <text evidence="3">The sequence shown here is derived from an EMBL/GenBank/DDBJ whole genome shotgun (WGS) entry which is preliminary data.</text>
</comment>
<evidence type="ECO:0000313" key="3">
    <source>
        <dbReference type="EMBL" id="PWA98052.1"/>
    </source>
</evidence>
<dbReference type="InterPro" id="IPR011257">
    <property type="entry name" value="DNA_glycosylase"/>
</dbReference>
<dbReference type="PANTHER" id="PTHR15074">
    <property type="entry name" value="METHYL-CPG-BINDING PROTEIN"/>
    <property type="match status" value="1"/>
</dbReference>
<dbReference type="InterPro" id="IPR045138">
    <property type="entry name" value="MeCP2/MBD4"/>
</dbReference>
<dbReference type="EMBL" id="PKPP01000085">
    <property type="protein sequence ID" value="PWA98052.1"/>
    <property type="molecule type" value="Genomic_DNA"/>
</dbReference>
<organism evidence="3 4">
    <name type="scientific">Artemisia annua</name>
    <name type="common">Sweet wormwood</name>
    <dbReference type="NCBI Taxonomy" id="35608"/>
    <lineage>
        <taxon>Eukaryota</taxon>
        <taxon>Viridiplantae</taxon>
        <taxon>Streptophyta</taxon>
        <taxon>Embryophyta</taxon>
        <taxon>Tracheophyta</taxon>
        <taxon>Spermatophyta</taxon>
        <taxon>Magnoliopsida</taxon>
        <taxon>eudicotyledons</taxon>
        <taxon>Gunneridae</taxon>
        <taxon>Pentapetalae</taxon>
        <taxon>asterids</taxon>
        <taxon>campanulids</taxon>
        <taxon>Asterales</taxon>
        <taxon>Asteraceae</taxon>
        <taxon>Asteroideae</taxon>
        <taxon>Anthemideae</taxon>
        <taxon>Artemisiinae</taxon>
        <taxon>Artemisia</taxon>
    </lineage>
</organism>
<dbReference type="PANTHER" id="PTHR15074:SF0">
    <property type="entry name" value="METHYL-CPG-BINDING DOMAIN PROTEIN 4-LIKE PROTEIN"/>
    <property type="match status" value="1"/>
</dbReference>
<dbReference type="STRING" id="35608.A0A2U1QJ98"/>
<dbReference type="AlphaFoldDB" id="A0A2U1QJ98"/>
<proteinExistence type="predicted"/>
<dbReference type="Proteomes" id="UP000245207">
    <property type="component" value="Unassembled WGS sequence"/>
</dbReference>
<dbReference type="OrthoDB" id="10265068at2759"/>